<accession>A0A382MSC1</accession>
<name>A0A382MSC1_9ZZZZ</name>
<dbReference type="EMBL" id="UINC01095576">
    <property type="protein sequence ID" value="SVC51769.1"/>
    <property type="molecule type" value="Genomic_DNA"/>
</dbReference>
<dbReference type="PANTHER" id="PTHR43731">
    <property type="entry name" value="RHOMBOID PROTEASE"/>
    <property type="match status" value="1"/>
</dbReference>
<keyword evidence="3 7" id="KW-0812">Transmembrane</keyword>
<dbReference type="InterPro" id="IPR022764">
    <property type="entry name" value="Peptidase_S54_rhomboid_dom"/>
</dbReference>
<reference evidence="9" key="1">
    <citation type="submission" date="2018-05" db="EMBL/GenBank/DDBJ databases">
        <authorList>
            <person name="Lanie J.A."/>
            <person name="Ng W.-L."/>
            <person name="Kazmierczak K.M."/>
            <person name="Andrzejewski T.M."/>
            <person name="Davidsen T.M."/>
            <person name="Wayne K.J."/>
            <person name="Tettelin H."/>
            <person name="Glass J.I."/>
            <person name="Rusch D."/>
            <person name="Podicherti R."/>
            <person name="Tsui H.-C.T."/>
            <person name="Winkler M.E."/>
        </authorList>
    </citation>
    <scope>NUCLEOTIDE SEQUENCE</scope>
</reference>
<feature type="transmembrane region" description="Helical" evidence="7">
    <location>
        <begin position="9"/>
        <end position="33"/>
    </location>
</feature>
<gene>
    <name evidence="9" type="ORF">METZ01_LOCUS304623</name>
</gene>
<feature type="transmembrane region" description="Helical" evidence="7">
    <location>
        <begin position="81"/>
        <end position="99"/>
    </location>
</feature>
<protein>
    <recommendedName>
        <fullName evidence="8">Peptidase S54 rhomboid domain-containing protein</fullName>
    </recommendedName>
</protein>
<comment type="subcellular location">
    <subcellularLocation>
        <location evidence="1">Membrane</location>
        <topology evidence="1">Multi-pass membrane protein</topology>
    </subcellularLocation>
</comment>
<feature type="non-terminal residue" evidence="9">
    <location>
        <position position="210"/>
    </location>
</feature>
<dbReference type="Gene3D" id="1.20.1540.10">
    <property type="entry name" value="Rhomboid-like"/>
    <property type="match status" value="1"/>
</dbReference>
<keyword evidence="4" id="KW-0378">Hydrolase</keyword>
<evidence type="ECO:0000256" key="2">
    <source>
        <dbReference type="ARBA" id="ARBA00009045"/>
    </source>
</evidence>
<feature type="transmembrane region" description="Helical" evidence="7">
    <location>
        <begin position="105"/>
        <end position="123"/>
    </location>
</feature>
<evidence type="ECO:0000256" key="4">
    <source>
        <dbReference type="ARBA" id="ARBA00022801"/>
    </source>
</evidence>
<proteinExistence type="inferred from homology"/>
<evidence type="ECO:0000256" key="3">
    <source>
        <dbReference type="ARBA" id="ARBA00022692"/>
    </source>
</evidence>
<evidence type="ECO:0000256" key="6">
    <source>
        <dbReference type="ARBA" id="ARBA00023136"/>
    </source>
</evidence>
<evidence type="ECO:0000256" key="7">
    <source>
        <dbReference type="SAM" id="Phobius"/>
    </source>
</evidence>
<organism evidence="9">
    <name type="scientific">marine metagenome</name>
    <dbReference type="NCBI Taxonomy" id="408172"/>
    <lineage>
        <taxon>unclassified sequences</taxon>
        <taxon>metagenomes</taxon>
        <taxon>ecological metagenomes</taxon>
    </lineage>
</organism>
<dbReference type="SUPFAM" id="SSF144091">
    <property type="entry name" value="Rhomboid-like"/>
    <property type="match status" value="1"/>
</dbReference>
<dbReference type="InterPro" id="IPR035952">
    <property type="entry name" value="Rhomboid-like_sf"/>
</dbReference>
<dbReference type="Pfam" id="PF01694">
    <property type="entry name" value="Rhomboid"/>
    <property type="match status" value="1"/>
</dbReference>
<dbReference type="GO" id="GO:0004252">
    <property type="term" value="F:serine-type endopeptidase activity"/>
    <property type="evidence" value="ECO:0007669"/>
    <property type="project" value="InterPro"/>
</dbReference>
<dbReference type="SMART" id="SM01160">
    <property type="entry name" value="DUF1751"/>
    <property type="match status" value="1"/>
</dbReference>
<evidence type="ECO:0000259" key="8">
    <source>
        <dbReference type="Pfam" id="PF01694"/>
    </source>
</evidence>
<evidence type="ECO:0000256" key="1">
    <source>
        <dbReference type="ARBA" id="ARBA00004141"/>
    </source>
</evidence>
<keyword evidence="5 7" id="KW-1133">Transmembrane helix</keyword>
<feature type="transmembrane region" description="Helical" evidence="7">
    <location>
        <begin position="45"/>
        <end position="69"/>
    </location>
</feature>
<dbReference type="PANTHER" id="PTHR43731:SF14">
    <property type="entry name" value="PRESENILIN-ASSOCIATED RHOMBOID-LIKE PROTEIN, MITOCHONDRIAL"/>
    <property type="match status" value="1"/>
</dbReference>
<keyword evidence="6 7" id="KW-0472">Membrane</keyword>
<dbReference type="AlphaFoldDB" id="A0A382MSC1"/>
<feature type="transmembrane region" description="Helical" evidence="7">
    <location>
        <begin position="135"/>
        <end position="153"/>
    </location>
</feature>
<dbReference type="InterPro" id="IPR050925">
    <property type="entry name" value="Rhomboid_protease_S54"/>
</dbReference>
<dbReference type="GO" id="GO:0016020">
    <property type="term" value="C:membrane"/>
    <property type="evidence" value="ECO:0007669"/>
    <property type="project" value="UniProtKB-SubCell"/>
</dbReference>
<evidence type="ECO:0000313" key="9">
    <source>
        <dbReference type="EMBL" id="SVC51769.1"/>
    </source>
</evidence>
<feature type="domain" description="Peptidase S54 rhomboid" evidence="8">
    <location>
        <begin position="42"/>
        <end position="176"/>
    </location>
</feature>
<comment type="similarity">
    <text evidence="2">Belongs to the peptidase S54 family.</text>
</comment>
<evidence type="ECO:0000256" key="5">
    <source>
        <dbReference type="ARBA" id="ARBA00022989"/>
    </source>
</evidence>
<sequence>MTPWVKRLLIANTMAFVISQVVGPMFVFEWFAFQPAKVLVRPWGVLTYMFLHGDFWHVFMNMLVLFFFGPPLESKWGSRGFIRYYLACGLGGVALSFLFVSHTIIGASAAVYGVMLAFAMAWPEAPIYVWGIFPVKAKWLVMFLFLVTFTSAFGGAGGGVAHFAHLGGFVAGLLYLKADWRAARAVQNLGKAARIRRFAIVSREGVKSGS</sequence>